<keyword evidence="1" id="KW-0472">Membrane</keyword>
<reference evidence="2 3" key="1">
    <citation type="submission" date="2020-04" db="EMBL/GenBank/DDBJ databases">
        <title>Genome-Wide Identification of 5-Methylcytosine Sites in Bacterial Genomes By High-Throughput Sequencing of MspJI Restriction Fragments.</title>
        <authorList>
            <person name="Wu V."/>
        </authorList>
    </citation>
    <scope>NUCLEOTIDE SEQUENCE [LARGE SCALE GENOMIC DNA]</scope>
    <source>
        <strain evidence="2 3">S2</strain>
    </source>
</reference>
<keyword evidence="1" id="KW-0812">Transmembrane</keyword>
<name>A0A6H1P669_PRIMG</name>
<protein>
    <recommendedName>
        <fullName evidence="4">DUF3139 domain-containing protein</fullName>
    </recommendedName>
</protein>
<evidence type="ECO:0000256" key="1">
    <source>
        <dbReference type="SAM" id="Phobius"/>
    </source>
</evidence>
<reference evidence="2 3" key="2">
    <citation type="submission" date="2020-04" db="EMBL/GenBank/DDBJ databases">
        <authorList>
            <person name="Fomenkov A."/>
            <person name="Anton B.P."/>
            <person name="Roberts R.J."/>
        </authorList>
    </citation>
    <scope>NUCLEOTIDE SEQUENCE [LARGE SCALE GENOMIC DNA]</scope>
    <source>
        <strain evidence="2 3">S2</strain>
    </source>
</reference>
<feature type="transmembrane region" description="Helical" evidence="1">
    <location>
        <begin position="6"/>
        <end position="25"/>
    </location>
</feature>
<dbReference type="Proteomes" id="UP000501868">
    <property type="component" value="Chromosome"/>
</dbReference>
<gene>
    <name evidence="2" type="ORF">HFZ78_21270</name>
</gene>
<sequence length="105" mass="12563">MFNLLIFVLITITLILLSLFIDGLMRLHKQEKEDKKNTVRDGMEGYLDQTFGIGPVKIFKTMFDADGNVRYLVYLPQYEWFKTPNYKWYEVYATKNGFQHIEIKR</sequence>
<keyword evidence="1" id="KW-1133">Transmembrane helix</keyword>
<evidence type="ECO:0000313" key="2">
    <source>
        <dbReference type="EMBL" id="QIZ08922.1"/>
    </source>
</evidence>
<dbReference type="EMBL" id="CP051128">
    <property type="protein sequence ID" value="QIZ08922.1"/>
    <property type="molecule type" value="Genomic_DNA"/>
</dbReference>
<evidence type="ECO:0000313" key="3">
    <source>
        <dbReference type="Proteomes" id="UP000501868"/>
    </source>
</evidence>
<organism evidence="2 3">
    <name type="scientific">Priestia megaterium</name>
    <name type="common">Bacillus megaterium</name>
    <dbReference type="NCBI Taxonomy" id="1404"/>
    <lineage>
        <taxon>Bacteria</taxon>
        <taxon>Bacillati</taxon>
        <taxon>Bacillota</taxon>
        <taxon>Bacilli</taxon>
        <taxon>Bacillales</taxon>
        <taxon>Bacillaceae</taxon>
        <taxon>Priestia</taxon>
    </lineage>
</organism>
<proteinExistence type="predicted"/>
<evidence type="ECO:0008006" key="4">
    <source>
        <dbReference type="Google" id="ProtNLM"/>
    </source>
</evidence>
<dbReference type="AlphaFoldDB" id="A0A6H1P669"/>
<accession>A0A6H1P669</accession>